<name>A0ABY9CPS5_VITVI</name>
<keyword evidence="4" id="KW-1185">Reference proteome</keyword>
<feature type="domain" description="GRAM" evidence="2">
    <location>
        <begin position="63"/>
        <end position="127"/>
    </location>
</feature>
<evidence type="ECO:0000313" key="3">
    <source>
        <dbReference type="EMBL" id="WJZ97519.1"/>
    </source>
</evidence>
<sequence length="238" mass="26808">MGFFQIADKVDRMKNMMNKHGQKADNFVHGIREHLRIGSTLSETVKGKLSMGARILQLGGVKRVFKRIFGIGEGEKLLKASQCYLSTTAGPIAGLLFISTQRVAFCSERSIKISSPNSELVRIHYKVAYSHNSLDLSKCIISLSIVANMYVKFLFCAGLHPTKKHKESQPKCKCENAITEIHGNSYYRQLRVLVYGVLELSESFPLSSTGTLSISNMTYKSTWKCFKQDFFFFFFSSA</sequence>
<comment type="similarity">
    <text evidence="1">Belongs to the GEM family.</text>
</comment>
<protein>
    <recommendedName>
        <fullName evidence="2">GRAM domain-containing protein</fullName>
    </recommendedName>
</protein>
<dbReference type="SMART" id="SM00568">
    <property type="entry name" value="GRAM"/>
    <property type="match status" value="1"/>
</dbReference>
<dbReference type="EMBL" id="CP126657">
    <property type="protein sequence ID" value="WJZ97519.1"/>
    <property type="molecule type" value="Genomic_DNA"/>
</dbReference>
<evidence type="ECO:0000256" key="1">
    <source>
        <dbReference type="ARBA" id="ARBA00009414"/>
    </source>
</evidence>
<gene>
    <name evidence="3" type="ORF">VitviT2T_016119</name>
</gene>
<dbReference type="PANTHER" id="PTHR31969">
    <property type="entry name" value="GEM-LIKE PROTEIN 2"/>
    <property type="match status" value="1"/>
</dbReference>
<organism evidence="3 4">
    <name type="scientific">Vitis vinifera</name>
    <name type="common">Grape</name>
    <dbReference type="NCBI Taxonomy" id="29760"/>
    <lineage>
        <taxon>Eukaryota</taxon>
        <taxon>Viridiplantae</taxon>
        <taxon>Streptophyta</taxon>
        <taxon>Embryophyta</taxon>
        <taxon>Tracheophyta</taxon>
        <taxon>Spermatophyta</taxon>
        <taxon>Magnoliopsida</taxon>
        <taxon>eudicotyledons</taxon>
        <taxon>Gunneridae</taxon>
        <taxon>Pentapetalae</taxon>
        <taxon>rosids</taxon>
        <taxon>Vitales</taxon>
        <taxon>Vitaceae</taxon>
        <taxon>Viteae</taxon>
        <taxon>Vitis</taxon>
    </lineage>
</organism>
<dbReference type="Pfam" id="PF02893">
    <property type="entry name" value="GRAM"/>
    <property type="match status" value="1"/>
</dbReference>
<evidence type="ECO:0000259" key="2">
    <source>
        <dbReference type="SMART" id="SM00568"/>
    </source>
</evidence>
<evidence type="ECO:0000313" key="4">
    <source>
        <dbReference type="Proteomes" id="UP001227230"/>
    </source>
</evidence>
<dbReference type="Proteomes" id="UP001227230">
    <property type="component" value="Chromosome 10"/>
</dbReference>
<dbReference type="InterPro" id="IPR004182">
    <property type="entry name" value="GRAM"/>
</dbReference>
<dbReference type="InterPro" id="IPR011993">
    <property type="entry name" value="PH-like_dom_sf"/>
</dbReference>
<reference evidence="3 4" key="1">
    <citation type="journal article" date="2023" name="Hortic Res">
        <title>The complete reference genome for grapevine (Vitis vinifera L.) genetics and breeding.</title>
        <authorList>
            <person name="Shi X."/>
            <person name="Cao S."/>
            <person name="Wang X."/>
            <person name="Huang S."/>
            <person name="Wang Y."/>
            <person name="Liu Z."/>
            <person name="Liu W."/>
            <person name="Leng X."/>
            <person name="Peng Y."/>
            <person name="Wang N."/>
            <person name="Wang Y."/>
            <person name="Ma Z."/>
            <person name="Xu X."/>
            <person name="Zhang F."/>
            <person name="Xue H."/>
            <person name="Zhong H."/>
            <person name="Wang Y."/>
            <person name="Zhang K."/>
            <person name="Velt A."/>
            <person name="Avia K."/>
            <person name="Holtgrawe D."/>
            <person name="Grimplet J."/>
            <person name="Matus J.T."/>
            <person name="Ware D."/>
            <person name="Wu X."/>
            <person name="Wang H."/>
            <person name="Liu C."/>
            <person name="Fang Y."/>
            <person name="Rustenholz C."/>
            <person name="Cheng Z."/>
            <person name="Xiao H."/>
            <person name="Zhou Y."/>
        </authorList>
    </citation>
    <scope>NUCLEOTIDE SEQUENCE [LARGE SCALE GENOMIC DNA]</scope>
    <source>
        <strain evidence="4">cv. Pinot noir / PN40024</strain>
        <tissue evidence="3">Leaf</tissue>
    </source>
</reference>
<proteinExistence type="inferred from homology"/>
<dbReference type="Gene3D" id="2.30.29.30">
    <property type="entry name" value="Pleckstrin-homology domain (PH domain)/Phosphotyrosine-binding domain (PTB)"/>
    <property type="match status" value="1"/>
</dbReference>
<accession>A0ABY9CPS5</accession>
<dbReference type="InterPro" id="IPR037848">
    <property type="entry name" value="GEM-like"/>
</dbReference>